<evidence type="ECO:0000313" key="2">
    <source>
        <dbReference type="Proteomes" id="UP000375525"/>
    </source>
</evidence>
<evidence type="ECO:0008006" key="3">
    <source>
        <dbReference type="Google" id="ProtNLM"/>
    </source>
</evidence>
<dbReference type="Pfam" id="PF09956">
    <property type="entry name" value="Phage_cement_2"/>
    <property type="match status" value="1"/>
</dbReference>
<gene>
    <name evidence="1" type="ORF">PS880_05787</name>
</gene>
<reference evidence="1 2" key="1">
    <citation type="submission" date="2019-09" db="EMBL/GenBank/DDBJ databases">
        <authorList>
            <person name="Chandra G."/>
            <person name="Truman W A."/>
        </authorList>
    </citation>
    <scope>NUCLEOTIDE SEQUENCE [LARGE SCALE GENOMIC DNA]</scope>
    <source>
        <strain evidence="1">PS880</strain>
    </source>
</reference>
<dbReference type="AlphaFoldDB" id="A0A5E7Q5I8"/>
<name>A0A5E7Q5I8_PSEFL</name>
<proteinExistence type="predicted"/>
<dbReference type="Proteomes" id="UP000375525">
    <property type="component" value="Unassembled WGS sequence"/>
</dbReference>
<accession>A0A5E7Q5I8</accession>
<protein>
    <recommendedName>
        <fullName evidence="3">DUF2190 family protein</fullName>
    </recommendedName>
</protein>
<organism evidence="1 2">
    <name type="scientific">Pseudomonas fluorescens</name>
    <dbReference type="NCBI Taxonomy" id="294"/>
    <lineage>
        <taxon>Bacteria</taxon>
        <taxon>Pseudomonadati</taxon>
        <taxon>Pseudomonadota</taxon>
        <taxon>Gammaproteobacteria</taxon>
        <taxon>Pseudomonadales</taxon>
        <taxon>Pseudomonadaceae</taxon>
        <taxon>Pseudomonas</taxon>
    </lineage>
</organism>
<dbReference type="RefSeq" id="WP_150782499.1">
    <property type="nucleotide sequence ID" value="NZ_CABVIH010000040.1"/>
</dbReference>
<evidence type="ECO:0000313" key="1">
    <source>
        <dbReference type="EMBL" id="VVP57161.1"/>
    </source>
</evidence>
<dbReference type="OrthoDB" id="5365964at2"/>
<dbReference type="EMBL" id="CABVIH010000040">
    <property type="protein sequence ID" value="VVP57161.1"/>
    <property type="molecule type" value="Genomic_DNA"/>
</dbReference>
<sequence>MKNFIQCGDTLTAPAPAGGVVSGGAYLIGAMFGVAVYDAAAGEPAEFKTTGVFGLAKTAAEQWIPGDPINWIVATSKVGKGVGLLIGYAADFALNPSDVGAVRLDGGAIV</sequence>
<dbReference type="InterPro" id="IPR011231">
    <property type="entry name" value="Phage_VT1-Sakai_H0018"/>
</dbReference>